<accession>A0ABV0KR16</accession>
<comment type="caution">
    <text evidence="2">The sequence shown here is derived from an EMBL/GenBank/DDBJ whole genome shotgun (WGS) entry which is preliminary data.</text>
</comment>
<name>A0ABV0KR16_9CYAN</name>
<organism evidence="2 3">
    <name type="scientific">Stenomitos frigidus AS-A4</name>
    <dbReference type="NCBI Taxonomy" id="2933935"/>
    <lineage>
        <taxon>Bacteria</taxon>
        <taxon>Bacillati</taxon>
        <taxon>Cyanobacteriota</taxon>
        <taxon>Cyanophyceae</taxon>
        <taxon>Leptolyngbyales</taxon>
        <taxon>Leptolyngbyaceae</taxon>
        <taxon>Stenomitos</taxon>
    </lineage>
</organism>
<proteinExistence type="predicted"/>
<keyword evidence="3" id="KW-1185">Reference proteome</keyword>
<dbReference type="SUPFAM" id="SSF53098">
    <property type="entry name" value="Ribonuclease H-like"/>
    <property type="match status" value="1"/>
</dbReference>
<evidence type="ECO:0000313" key="3">
    <source>
        <dbReference type="Proteomes" id="UP001476950"/>
    </source>
</evidence>
<evidence type="ECO:0000259" key="1">
    <source>
        <dbReference type="PROSITE" id="PS50994"/>
    </source>
</evidence>
<dbReference type="Proteomes" id="UP001476950">
    <property type="component" value="Unassembled WGS sequence"/>
</dbReference>
<dbReference type="InterPro" id="IPR012337">
    <property type="entry name" value="RNaseH-like_sf"/>
</dbReference>
<dbReference type="RefSeq" id="WP_190454511.1">
    <property type="nucleotide sequence ID" value="NZ_JAMPLM010000040.1"/>
</dbReference>
<reference evidence="2 3" key="1">
    <citation type="submission" date="2022-04" db="EMBL/GenBank/DDBJ databases">
        <title>Positive selection, recombination, and allopatry shape intraspecific diversity of widespread and dominant cyanobacteria.</title>
        <authorList>
            <person name="Wei J."/>
            <person name="Shu W."/>
            <person name="Hu C."/>
        </authorList>
    </citation>
    <scope>NUCLEOTIDE SEQUENCE [LARGE SCALE GENOMIC DNA]</scope>
    <source>
        <strain evidence="2 3">AS-A4</strain>
    </source>
</reference>
<dbReference type="PROSITE" id="PS50994">
    <property type="entry name" value="INTEGRASE"/>
    <property type="match status" value="1"/>
</dbReference>
<protein>
    <recommendedName>
        <fullName evidence="1">Integrase catalytic domain-containing protein</fullName>
    </recommendedName>
</protein>
<dbReference type="EMBL" id="JAMPLM010000040">
    <property type="protein sequence ID" value="MEP1061645.1"/>
    <property type="molecule type" value="Genomic_DNA"/>
</dbReference>
<dbReference type="Gene3D" id="3.30.420.10">
    <property type="entry name" value="Ribonuclease H-like superfamily/Ribonuclease H"/>
    <property type="match status" value="1"/>
</dbReference>
<sequence length="223" mass="24566">MVQKTLSQPVKVQYSNQVWCLSFSSLDIAVEDENGAMLGQPTLAAISDLYSSVIAGCYLGFGEPNPLIAVAALRHAILRKNYPLEVGLLGDGAVYGVPAMLMVDASTLWTSSNFAPLHHLLEKLDITLVRRTAPAAGATIERFVEGFSSRIESLPLKSTGRLAEGEGQNRLTLSQLDRLFVQYIVNEYNQSLHPRDRSQTRLEMWQSGLTSSPQVLLEQDFEV</sequence>
<gene>
    <name evidence="2" type="ORF">NDI38_24915</name>
</gene>
<dbReference type="InterPro" id="IPR036397">
    <property type="entry name" value="RNaseH_sf"/>
</dbReference>
<dbReference type="InterPro" id="IPR001584">
    <property type="entry name" value="Integrase_cat-core"/>
</dbReference>
<feature type="domain" description="Integrase catalytic" evidence="1">
    <location>
        <begin position="5"/>
        <end position="209"/>
    </location>
</feature>
<evidence type="ECO:0000313" key="2">
    <source>
        <dbReference type="EMBL" id="MEP1061645.1"/>
    </source>
</evidence>